<gene>
    <name evidence="4" type="ORF">H6P81_005250</name>
</gene>
<dbReference type="SUPFAM" id="SSF47473">
    <property type="entry name" value="EF-hand"/>
    <property type="match status" value="1"/>
</dbReference>
<dbReference type="AlphaFoldDB" id="A0AAV7EV30"/>
<dbReference type="Pfam" id="PF13499">
    <property type="entry name" value="EF-hand_7"/>
    <property type="match status" value="1"/>
</dbReference>
<evidence type="ECO:0000313" key="5">
    <source>
        <dbReference type="Proteomes" id="UP000825729"/>
    </source>
</evidence>
<evidence type="ECO:0000313" key="4">
    <source>
        <dbReference type="EMBL" id="KAG9452346.1"/>
    </source>
</evidence>
<evidence type="ECO:0000256" key="1">
    <source>
        <dbReference type="ARBA" id="ARBA00022837"/>
    </source>
</evidence>
<dbReference type="CDD" id="cd00051">
    <property type="entry name" value="EFh"/>
    <property type="match status" value="1"/>
</dbReference>
<keyword evidence="1" id="KW-0106">Calcium</keyword>
<feature type="compositionally biased region" description="Polar residues" evidence="2">
    <location>
        <begin position="165"/>
        <end position="174"/>
    </location>
</feature>
<name>A0AAV7EV30_ARIFI</name>
<dbReference type="PROSITE" id="PS50222">
    <property type="entry name" value="EF_HAND_2"/>
    <property type="match status" value="2"/>
</dbReference>
<feature type="domain" description="EF-hand" evidence="3">
    <location>
        <begin position="246"/>
        <end position="281"/>
    </location>
</feature>
<evidence type="ECO:0000259" key="3">
    <source>
        <dbReference type="PROSITE" id="PS50222"/>
    </source>
</evidence>
<comment type="caution">
    <text evidence="4">The sequence shown here is derived from an EMBL/GenBank/DDBJ whole genome shotgun (WGS) entry which is preliminary data.</text>
</comment>
<accession>A0AAV7EV30</accession>
<proteinExistence type="predicted"/>
<dbReference type="Gene3D" id="1.10.238.10">
    <property type="entry name" value="EF-hand"/>
    <property type="match status" value="1"/>
</dbReference>
<feature type="compositionally biased region" description="Acidic residues" evidence="2">
    <location>
        <begin position="10"/>
        <end position="23"/>
    </location>
</feature>
<feature type="region of interest" description="Disordered" evidence="2">
    <location>
        <begin position="165"/>
        <end position="200"/>
    </location>
</feature>
<feature type="compositionally biased region" description="Polar residues" evidence="2">
    <location>
        <begin position="60"/>
        <end position="69"/>
    </location>
</feature>
<dbReference type="InterPro" id="IPR018247">
    <property type="entry name" value="EF_Hand_1_Ca_BS"/>
</dbReference>
<keyword evidence="5" id="KW-1185">Reference proteome</keyword>
<feature type="domain" description="EF-hand" evidence="3">
    <location>
        <begin position="210"/>
        <end position="245"/>
    </location>
</feature>
<reference evidence="4 5" key="1">
    <citation type="submission" date="2021-07" db="EMBL/GenBank/DDBJ databases">
        <title>The Aristolochia fimbriata genome: insights into angiosperm evolution, floral development and chemical biosynthesis.</title>
        <authorList>
            <person name="Jiao Y."/>
        </authorList>
    </citation>
    <scope>NUCLEOTIDE SEQUENCE [LARGE SCALE GENOMIC DNA]</scope>
    <source>
        <strain evidence="4">IBCAS-2021</strain>
        <tissue evidence="4">Leaf</tissue>
    </source>
</reference>
<dbReference type="InterPro" id="IPR002048">
    <property type="entry name" value="EF_hand_dom"/>
</dbReference>
<dbReference type="PROSITE" id="PS00018">
    <property type="entry name" value="EF_HAND_1"/>
    <property type="match status" value="1"/>
</dbReference>
<dbReference type="Proteomes" id="UP000825729">
    <property type="component" value="Unassembled WGS sequence"/>
</dbReference>
<feature type="region of interest" description="Disordered" evidence="2">
    <location>
        <begin position="1"/>
        <end position="42"/>
    </location>
</feature>
<sequence>MTTQSSSGSEADENAGDSSPEDVETQRDEGEGEVPEYEKQRLLRIKENRERMQALGLRNLASSVFGSASKQKRGVESGKRKGRKKRDEDDDYTPVDGEQVESSSSEATEEEEEALRRGSASKSKVNKRSQSNVKRTKKDQLERLHSNSDFIDNDTALQQAIALSLANQPENSRASPVGQKSGKDEGSSTKESTGTRKKRNLMRSISRVQMTEDEMVAYFFSFDESGKGYISLRDLRKMATLHNFTWTDNELVDMIHGFDSDRDGKLTLDDFRAVVTRCNLLRSSENAG</sequence>
<dbReference type="SMART" id="SM00054">
    <property type="entry name" value="EFh"/>
    <property type="match status" value="2"/>
</dbReference>
<organism evidence="4 5">
    <name type="scientific">Aristolochia fimbriata</name>
    <name type="common">White veined hardy Dutchman's pipe vine</name>
    <dbReference type="NCBI Taxonomy" id="158543"/>
    <lineage>
        <taxon>Eukaryota</taxon>
        <taxon>Viridiplantae</taxon>
        <taxon>Streptophyta</taxon>
        <taxon>Embryophyta</taxon>
        <taxon>Tracheophyta</taxon>
        <taxon>Spermatophyta</taxon>
        <taxon>Magnoliopsida</taxon>
        <taxon>Magnoliidae</taxon>
        <taxon>Piperales</taxon>
        <taxon>Aristolochiaceae</taxon>
        <taxon>Aristolochia</taxon>
    </lineage>
</organism>
<feature type="compositionally biased region" description="Polar residues" evidence="2">
    <location>
        <begin position="120"/>
        <end position="133"/>
    </location>
</feature>
<dbReference type="GO" id="GO:0005509">
    <property type="term" value="F:calcium ion binding"/>
    <property type="evidence" value="ECO:0007669"/>
    <property type="project" value="InterPro"/>
</dbReference>
<dbReference type="InterPro" id="IPR011992">
    <property type="entry name" value="EF-hand-dom_pair"/>
</dbReference>
<feature type="region of interest" description="Disordered" evidence="2">
    <location>
        <begin position="57"/>
        <end position="147"/>
    </location>
</feature>
<dbReference type="EMBL" id="JAINDJ010000003">
    <property type="protein sequence ID" value="KAG9452346.1"/>
    <property type="molecule type" value="Genomic_DNA"/>
</dbReference>
<protein>
    <recommendedName>
        <fullName evidence="3">EF-hand domain-containing protein</fullName>
    </recommendedName>
</protein>
<evidence type="ECO:0000256" key="2">
    <source>
        <dbReference type="SAM" id="MobiDB-lite"/>
    </source>
</evidence>